<proteinExistence type="predicted"/>
<dbReference type="STRING" id="10181.G5C1F7"/>
<name>G5C1F7_HETGA</name>
<dbReference type="AlphaFoldDB" id="G5C1F7"/>
<evidence type="ECO:0000313" key="3">
    <source>
        <dbReference type="Proteomes" id="UP000006813"/>
    </source>
</evidence>
<organism evidence="2 3">
    <name type="scientific">Heterocephalus glaber</name>
    <name type="common">Naked mole rat</name>
    <dbReference type="NCBI Taxonomy" id="10181"/>
    <lineage>
        <taxon>Eukaryota</taxon>
        <taxon>Metazoa</taxon>
        <taxon>Chordata</taxon>
        <taxon>Craniata</taxon>
        <taxon>Vertebrata</taxon>
        <taxon>Euteleostomi</taxon>
        <taxon>Mammalia</taxon>
        <taxon>Eutheria</taxon>
        <taxon>Euarchontoglires</taxon>
        <taxon>Glires</taxon>
        <taxon>Rodentia</taxon>
        <taxon>Hystricomorpha</taxon>
        <taxon>Bathyergidae</taxon>
        <taxon>Heterocephalus</taxon>
    </lineage>
</organism>
<feature type="region of interest" description="Disordered" evidence="1">
    <location>
        <begin position="85"/>
        <end position="135"/>
    </location>
</feature>
<sequence>MKPTCGCSKSQVQLTLPENGIRLVICAANLKKLIVKKFHRYEEEIDIHNEFFRPYELSSFDDTFCLAMTSSARNKANREEAILQRKTAASAPPPPSEEAVSSSSDDDSGTDREEEGSVSQRSTPVKMTDTGDSAKVTENMVQPMKEVYGINLSDGLSEEDFSVYSRTPISAFSQDSIYEVQPPRVDRKSTEIFQAHIQASQGIMQPLGKEDTSMYREYIRNRYL</sequence>
<protein>
    <submittedName>
        <fullName evidence="2">Polyphosphoinositide phosphatase</fullName>
    </submittedName>
</protein>
<dbReference type="EMBL" id="JH172833">
    <property type="protein sequence ID" value="EHB15368.1"/>
    <property type="molecule type" value="Genomic_DNA"/>
</dbReference>
<evidence type="ECO:0000256" key="1">
    <source>
        <dbReference type="SAM" id="MobiDB-lite"/>
    </source>
</evidence>
<feature type="compositionally biased region" description="Acidic residues" evidence="1">
    <location>
        <begin position="104"/>
        <end position="116"/>
    </location>
</feature>
<accession>G5C1F7</accession>
<dbReference type="Proteomes" id="UP000006813">
    <property type="component" value="Unassembled WGS sequence"/>
</dbReference>
<gene>
    <name evidence="2" type="ORF">GW7_00905</name>
</gene>
<evidence type="ECO:0000313" key="2">
    <source>
        <dbReference type="EMBL" id="EHB15368.1"/>
    </source>
</evidence>
<reference evidence="2 3" key="1">
    <citation type="journal article" date="2011" name="Nature">
        <title>Genome sequencing reveals insights into physiology and longevity of the naked mole rat.</title>
        <authorList>
            <person name="Kim E.B."/>
            <person name="Fang X."/>
            <person name="Fushan A.A."/>
            <person name="Huang Z."/>
            <person name="Lobanov A.V."/>
            <person name="Han L."/>
            <person name="Marino S.M."/>
            <person name="Sun X."/>
            <person name="Turanov A.A."/>
            <person name="Yang P."/>
            <person name="Yim S.H."/>
            <person name="Zhao X."/>
            <person name="Kasaikina M.V."/>
            <person name="Stoletzki N."/>
            <person name="Peng C."/>
            <person name="Polak P."/>
            <person name="Xiong Z."/>
            <person name="Kiezun A."/>
            <person name="Zhu Y."/>
            <person name="Chen Y."/>
            <person name="Kryukov G.V."/>
            <person name="Zhang Q."/>
            <person name="Peshkin L."/>
            <person name="Yang L."/>
            <person name="Bronson R.T."/>
            <person name="Buffenstein R."/>
            <person name="Wang B."/>
            <person name="Han C."/>
            <person name="Li Q."/>
            <person name="Chen L."/>
            <person name="Zhao W."/>
            <person name="Sunyaev S.R."/>
            <person name="Park T.J."/>
            <person name="Zhang G."/>
            <person name="Wang J."/>
            <person name="Gladyshev V.N."/>
        </authorList>
    </citation>
    <scope>NUCLEOTIDE SEQUENCE [LARGE SCALE GENOMIC DNA]</scope>
</reference>
<dbReference type="InParanoid" id="G5C1F7"/>